<accession>A0ABS8BAH6</accession>
<feature type="transmembrane region" description="Helical" evidence="2">
    <location>
        <begin position="116"/>
        <end position="139"/>
    </location>
</feature>
<gene>
    <name evidence="3" type="ORF">LG632_19815</name>
</gene>
<name>A0ABS8BAH6_9ACTN</name>
<sequence length="288" mass="29843">MREKRSYGRTWLVAVLVGYLEVALAAVVGILYSRTVPAAQSPVDWASLGAGALSLSVVVLVAACVLAAVFVLPAVALSELLGRLLGGREAWWSVPLTTAALVAPPVAAFARYNDATVRSALVFGAVATASLSLGGLIAWPRRAGLLRQVALGGTAVVAGTGLLGAFGLGTGVLPAYEPPRISAEVVAGGWVDHTGGTLTFTEDGRVTAFGVALHAPGARAGDPAPQCSGSGTWTYVPARYVRDQRVEVRVPGCPWPAWRVGGTDEVPRLYQDVGGPDSGERYELRKST</sequence>
<keyword evidence="2" id="KW-0472">Membrane</keyword>
<feature type="transmembrane region" description="Helical" evidence="2">
    <location>
        <begin position="52"/>
        <end position="78"/>
    </location>
</feature>
<keyword evidence="4" id="KW-1185">Reference proteome</keyword>
<reference evidence="3 4" key="1">
    <citation type="submission" date="2021-10" db="EMBL/GenBank/DDBJ databases">
        <title>Streptomyces sp. strain SMC 277, a novel streptomycete isolated from soil.</title>
        <authorList>
            <person name="Chanama M."/>
        </authorList>
    </citation>
    <scope>NUCLEOTIDE SEQUENCE [LARGE SCALE GENOMIC DNA]</scope>
    <source>
        <strain evidence="3 4">SMC 277</strain>
    </source>
</reference>
<comment type="caution">
    <text evidence="3">The sequence shown here is derived from an EMBL/GenBank/DDBJ whole genome shotgun (WGS) entry which is preliminary data.</text>
</comment>
<dbReference type="Proteomes" id="UP001199054">
    <property type="component" value="Unassembled WGS sequence"/>
</dbReference>
<evidence type="ECO:0000256" key="2">
    <source>
        <dbReference type="SAM" id="Phobius"/>
    </source>
</evidence>
<organism evidence="3 4">
    <name type="scientific">Streptomyces antimicrobicus</name>
    <dbReference type="NCBI Taxonomy" id="2883108"/>
    <lineage>
        <taxon>Bacteria</taxon>
        <taxon>Bacillati</taxon>
        <taxon>Actinomycetota</taxon>
        <taxon>Actinomycetes</taxon>
        <taxon>Kitasatosporales</taxon>
        <taxon>Streptomycetaceae</taxon>
        <taxon>Streptomyces</taxon>
    </lineage>
</organism>
<feature type="transmembrane region" description="Helical" evidence="2">
    <location>
        <begin position="90"/>
        <end position="110"/>
    </location>
</feature>
<protein>
    <submittedName>
        <fullName evidence="3">Uncharacterized protein</fullName>
    </submittedName>
</protein>
<feature type="compositionally biased region" description="Basic and acidic residues" evidence="1">
    <location>
        <begin position="278"/>
        <end position="288"/>
    </location>
</feature>
<dbReference type="RefSeq" id="WP_226728697.1">
    <property type="nucleotide sequence ID" value="NZ_JAJAUY010000082.1"/>
</dbReference>
<feature type="transmembrane region" description="Helical" evidence="2">
    <location>
        <begin position="12"/>
        <end position="32"/>
    </location>
</feature>
<feature type="region of interest" description="Disordered" evidence="1">
    <location>
        <begin position="269"/>
        <end position="288"/>
    </location>
</feature>
<dbReference type="EMBL" id="JAJAUY010000082">
    <property type="protein sequence ID" value="MCB5181616.1"/>
    <property type="molecule type" value="Genomic_DNA"/>
</dbReference>
<keyword evidence="2" id="KW-1133">Transmembrane helix</keyword>
<keyword evidence="2" id="KW-0812">Transmembrane</keyword>
<evidence type="ECO:0000256" key="1">
    <source>
        <dbReference type="SAM" id="MobiDB-lite"/>
    </source>
</evidence>
<evidence type="ECO:0000313" key="4">
    <source>
        <dbReference type="Proteomes" id="UP001199054"/>
    </source>
</evidence>
<proteinExistence type="predicted"/>
<feature type="transmembrane region" description="Helical" evidence="2">
    <location>
        <begin position="151"/>
        <end position="176"/>
    </location>
</feature>
<evidence type="ECO:0000313" key="3">
    <source>
        <dbReference type="EMBL" id="MCB5181616.1"/>
    </source>
</evidence>